<evidence type="ECO:0000313" key="2">
    <source>
        <dbReference type="Proteomes" id="UP001500668"/>
    </source>
</evidence>
<accession>A0ABN1FJ99</accession>
<dbReference type="Proteomes" id="UP001500668">
    <property type="component" value="Unassembled WGS sequence"/>
</dbReference>
<reference evidence="2" key="1">
    <citation type="journal article" date="2019" name="Int. J. Syst. Evol. Microbiol.">
        <title>The Global Catalogue of Microorganisms (GCM) 10K type strain sequencing project: providing services to taxonomists for standard genome sequencing and annotation.</title>
        <authorList>
            <consortium name="The Broad Institute Genomics Platform"/>
            <consortium name="The Broad Institute Genome Sequencing Center for Infectious Disease"/>
            <person name="Wu L."/>
            <person name="Ma J."/>
        </authorList>
    </citation>
    <scope>NUCLEOTIDE SEQUENCE [LARGE SCALE GENOMIC DNA]</scope>
    <source>
        <strain evidence="2">JCM 5067</strain>
    </source>
</reference>
<dbReference type="EMBL" id="BAAACA010000012">
    <property type="protein sequence ID" value="GAA0591539.1"/>
    <property type="molecule type" value="Genomic_DNA"/>
</dbReference>
<name>A0ABN1FJ99_9ACTN</name>
<evidence type="ECO:0000313" key="1">
    <source>
        <dbReference type="EMBL" id="GAA0591539.1"/>
    </source>
</evidence>
<keyword evidence="2" id="KW-1185">Reference proteome</keyword>
<sequence length="61" mass="6286">MASSPIPPPPNAAPAAIRRATLARDPADTPADTVDTLPATATSLEPYISYLPGDGCRSIPR</sequence>
<protein>
    <submittedName>
        <fullName evidence="1">Uncharacterized protein</fullName>
    </submittedName>
</protein>
<proteinExistence type="predicted"/>
<organism evidence="1 2">
    <name type="scientific">Streptomyces crystallinus</name>
    <dbReference type="NCBI Taxonomy" id="68191"/>
    <lineage>
        <taxon>Bacteria</taxon>
        <taxon>Bacillati</taxon>
        <taxon>Actinomycetota</taxon>
        <taxon>Actinomycetes</taxon>
        <taxon>Kitasatosporales</taxon>
        <taxon>Streptomycetaceae</taxon>
        <taxon>Streptomyces</taxon>
    </lineage>
</organism>
<gene>
    <name evidence="1" type="ORF">GCM10010394_21100</name>
</gene>
<comment type="caution">
    <text evidence="1">The sequence shown here is derived from an EMBL/GenBank/DDBJ whole genome shotgun (WGS) entry which is preliminary data.</text>
</comment>